<dbReference type="PANTHER" id="PTHR11662">
    <property type="entry name" value="SOLUTE CARRIER FAMILY 17"/>
    <property type="match status" value="1"/>
</dbReference>
<organism evidence="7 8">
    <name type="scientific">Leptidea sinapis</name>
    <dbReference type="NCBI Taxonomy" id="189913"/>
    <lineage>
        <taxon>Eukaryota</taxon>
        <taxon>Metazoa</taxon>
        <taxon>Ecdysozoa</taxon>
        <taxon>Arthropoda</taxon>
        <taxon>Hexapoda</taxon>
        <taxon>Insecta</taxon>
        <taxon>Pterygota</taxon>
        <taxon>Neoptera</taxon>
        <taxon>Endopterygota</taxon>
        <taxon>Lepidoptera</taxon>
        <taxon>Glossata</taxon>
        <taxon>Ditrysia</taxon>
        <taxon>Papilionoidea</taxon>
        <taxon>Pieridae</taxon>
        <taxon>Dismorphiinae</taxon>
        <taxon>Leptidea</taxon>
    </lineage>
</organism>
<gene>
    <name evidence="7" type="ORF">LSINAPIS_LOCUS14966</name>
</gene>
<keyword evidence="3 5" id="KW-1133">Transmembrane helix</keyword>
<dbReference type="GO" id="GO:0006820">
    <property type="term" value="P:monoatomic anion transport"/>
    <property type="evidence" value="ECO:0007669"/>
    <property type="project" value="TreeGrafter"/>
</dbReference>
<evidence type="ECO:0000256" key="5">
    <source>
        <dbReference type="SAM" id="Phobius"/>
    </source>
</evidence>
<feature type="domain" description="Major facilitator superfamily (MFS) profile" evidence="6">
    <location>
        <begin position="1"/>
        <end position="258"/>
    </location>
</feature>
<dbReference type="SUPFAM" id="SSF103473">
    <property type="entry name" value="MFS general substrate transporter"/>
    <property type="match status" value="1"/>
</dbReference>
<accession>A0A5E4R4X2</accession>
<dbReference type="InterPro" id="IPR011701">
    <property type="entry name" value="MFS"/>
</dbReference>
<feature type="transmembrane region" description="Helical" evidence="5">
    <location>
        <begin position="157"/>
        <end position="176"/>
    </location>
</feature>
<dbReference type="InterPro" id="IPR036259">
    <property type="entry name" value="MFS_trans_sf"/>
</dbReference>
<evidence type="ECO:0000313" key="8">
    <source>
        <dbReference type="Proteomes" id="UP000324832"/>
    </source>
</evidence>
<dbReference type="Pfam" id="PF07690">
    <property type="entry name" value="MFS_1"/>
    <property type="match status" value="1"/>
</dbReference>
<dbReference type="InterPro" id="IPR050382">
    <property type="entry name" value="MFS_Na/Anion_cotransporter"/>
</dbReference>
<dbReference type="Proteomes" id="UP000324832">
    <property type="component" value="Unassembled WGS sequence"/>
</dbReference>
<keyword evidence="8" id="KW-1185">Reference proteome</keyword>
<dbReference type="EMBL" id="FZQP02006970">
    <property type="protein sequence ID" value="VVD05417.1"/>
    <property type="molecule type" value="Genomic_DNA"/>
</dbReference>
<keyword evidence="4 5" id="KW-0472">Membrane</keyword>
<feature type="transmembrane region" description="Helical" evidence="5">
    <location>
        <begin position="129"/>
        <end position="151"/>
    </location>
</feature>
<dbReference type="PROSITE" id="PS50850">
    <property type="entry name" value="MFS"/>
    <property type="match status" value="1"/>
</dbReference>
<protein>
    <recommendedName>
        <fullName evidence="6">Major facilitator superfamily (MFS) profile domain-containing protein</fullName>
    </recommendedName>
</protein>
<dbReference type="GO" id="GO:0016020">
    <property type="term" value="C:membrane"/>
    <property type="evidence" value="ECO:0007669"/>
    <property type="project" value="UniProtKB-SubCell"/>
</dbReference>
<feature type="transmembrane region" description="Helical" evidence="5">
    <location>
        <begin position="12"/>
        <end position="38"/>
    </location>
</feature>
<sequence length="258" mass="28245">MKKAGYGCGIRHLQMGCMCLTMIALFIARGSMGVAVLAMTDTRRNNSKIEIPAGIIARRYGGKPVMLFSLLANGFVCGLLPSLVKVGDWKIVCACRMVMGLTQACLFPASHTMLGRWLPAHERTSYTGIVYSGPQIGIMIGMPLCGILSATAMGWKLIFYTISAIMFVQAAVWWYFAASTPGDHKMISKPEKEYIEKALNTAQISDSVALHPYNKSVLGGIGRSLRVFNGVRGTWRHLWCARGGTTRARYECARPLPS</sequence>
<dbReference type="Gene3D" id="1.20.1250.20">
    <property type="entry name" value="MFS general substrate transporter like domains"/>
    <property type="match status" value="1"/>
</dbReference>
<evidence type="ECO:0000259" key="6">
    <source>
        <dbReference type="PROSITE" id="PS50850"/>
    </source>
</evidence>
<dbReference type="AlphaFoldDB" id="A0A5E4R4X2"/>
<evidence type="ECO:0000256" key="1">
    <source>
        <dbReference type="ARBA" id="ARBA00004141"/>
    </source>
</evidence>
<evidence type="ECO:0000256" key="2">
    <source>
        <dbReference type="ARBA" id="ARBA00022692"/>
    </source>
</evidence>
<dbReference type="GO" id="GO:0022857">
    <property type="term" value="F:transmembrane transporter activity"/>
    <property type="evidence" value="ECO:0007669"/>
    <property type="project" value="InterPro"/>
</dbReference>
<evidence type="ECO:0000256" key="3">
    <source>
        <dbReference type="ARBA" id="ARBA00022989"/>
    </source>
</evidence>
<evidence type="ECO:0000313" key="7">
    <source>
        <dbReference type="EMBL" id="VVD05417.1"/>
    </source>
</evidence>
<dbReference type="PANTHER" id="PTHR11662:SF280">
    <property type="entry name" value="FI21844P1-RELATED"/>
    <property type="match status" value="1"/>
</dbReference>
<dbReference type="InterPro" id="IPR020846">
    <property type="entry name" value="MFS_dom"/>
</dbReference>
<evidence type="ECO:0000256" key="4">
    <source>
        <dbReference type="ARBA" id="ARBA00023136"/>
    </source>
</evidence>
<keyword evidence="2 5" id="KW-0812">Transmembrane</keyword>
<name>A0A5E4R4X2_9NEOP</name>
<reference evidence="7 8" key="1">
    <citation type="submission" date="2017-07" db="EMBL/GenBank/DDBJ databases">
        <authorList>
            <person name="Talla V."/>
            <person name="Backstrom N."/>
        </authorList>
    </citation>
    <scope>NUCLEOTIDE SEQUENCE [LARGE SCALE GENOMIC DNA]</scope>
</reference>
<proteinExistence type="predicted"/>
<comment type="subcellular location">
    <subcellularLocation>
        <location evidence="1">Membrane</location>
        <topology evidence="1">Multi-pass membrane protein</topology>
    </subcellularLocation>
</comment>
<feature type="transmembrane region" description="Helical" evidence="5">
    <location>
        <begin position="65"/>
        <end position="83"/>
    </location>
</feature>